<dbReference type="PANTHER" id="PTHR46728:SF1">
    <property type="entry name" value="AN1-TYPE ZINC FINGER PROTEIN 4"/>
    <property type="match status" value="1"/>
</dbReference>
<dbReference type="RefSeq" id="XP_054839043.1">
    <property type="nucleotide sequence ID" value="XM_054983068.1"/>
</dbReference>
<dbReference type="CTD" id="93550"/>
<dbReference type="KEGG" id="emc:129332171"/>
<proteinExistence type="predicted"/>
<keyword evidence="3" id="KW-1185">Reference proteome</keyword>
<dbReference type="SMART" id="SM00213">
    <property type="entry name" value="UBQ"/>
    <property type="match status" value="1"/>
</dbReference>
<dbReference type="Proteomes" id="UP001190640">
    <property type="component" value="Chromosome 6"/>
</dbReference>
<dbReference type="GeneID" id="129332171"/>
<evidence type="ECO:0000256" key="1">
    <source>
        <dbReference type="SAM" id="MobiDB-lite"/>
    </source>
</evidence>
<dbReference type="SUPFAM" id="SSF54236">
    <property type="entry name" value="Ubiquitin-like"/>
    <property type="match status" value="1"/>
</dbReference>
<protein>
    <submittedName>
        <fullName evidence="4">AN1-type zinc finger protein 4 isoform X1</fullName>
    </submittedName>
</protein>
<dbReference type="PRINTS" id="PR00348">
    <property type="entry name" value="UBIQUITIN"/>
</dbReference>
<dbReference type="AlphaFoldDB" id="A0AA97L244"/>
<accession>A0AA97L244</accession>
<dbReference type="InterPro" id="IPR053061">
    <property type="entry name" value="AN1-type_zinc_finger"/>
</dbReference>
<dbReference type="PANTHER" id="PTHR46728">
    <property type="entry name" value="AN1-TYPE ZINC FINGER PROTEIN 4"/>
    <property type="match status" value="1"/>
</dbReference>
<feature type="compositionally biased region" description="Basic and acidic residues" evidence="1">
    <location>
        <begin position="517"/>
        <end position="531"/>
    </location>
</feature>
<dbReference type="InterPro" id="IPR019956">
    <property type="entry name" value="Ubiquitin_dom"/>
</dbReference>
<dbReference type="CDD" id="cd01802">
    <property type="entry name" value="Ubl_ZFAND4"/>
    <property type="match status" value="1"/>
</dbReference>
<feature type="domain" description="Ubiquitin-like" evidence="2">
    <location>
        <begin position="28"/>
        <end position="103"/>
    </location>
</feature>
<dbReference type="InterPro" id="IPR000626">
    <property type="entry name" value="Ubiquitin-like_dom"/>
</dbReference>
<evidence type="ECO:0000259" key="2">
    <source>
        <dbReference type="PROSITE" id="PS50053"/>
    </source>
</evidence>
<dbReference type="Pfam" id="PF00240">
    <property type="entry name" value="ubiquitin"/>
    <property type="match status" value="1"/>
</dbReference>
<reference evidence="4" key="1">
    <citation type="submission" date="2025-08" db="UniProtKB">
        <authorList>
            <consortium name="RefSeq"/>
        </authorList>
    </citation>
    <scope>IDENTIFICATION</scope>
    <source>
        <tissue evidence="4">Blood</tissue>
    </source>
</reference>
<evidence type="ECO:0000313" key="3">
    <source>
        <dbReference type="Proteomes" id="UP001190640"/>
    </source>
</evidence>
<gene>
    <name evidence="4" type="primary">ZFAND4</name>
</gene>
<sequence length="744" mass="81878">MASRKGPPFFNEDNVGPVHYKPPFYETMKLFIETLTGMCFELWVSPLETVGSVKAKIQIWEGIPVSQQHLIWNNLVLEDECCLKSYGISEGCTLKLILAMRGGPINTRRVPVEDPIREITEYMDHSRDDIWEKGPSNKQTAFLILREGEQVNFVLVLDKGDGTVTPLSESLSGGSIYKLYSDDDEDGEASPSGQQIIENSITMNKMKLLKAKMENMNLSKKPKKIIKVFPHPPMTPRPSSGSIAAAHHRFFQALPQIGQSGLLSPGNSFASELPQKAFSALGTADGRVPAITSEFFKGKDKWEVLSQPQSVGTTRVMSKTTCIEKEAAKLPRDNTVLVPAPLTSSENNVENGAPANEGAPVLCPNLRNTDLHAAEEKLTFIPNTDALASTEANIAEPCSELYVEQVNSERVRMSVGNEDCNAAEHPHKLSTKLLTSGTADACVLNSHELNSQKNAGLSPLQCSVQTARCSPRKPHAPFKCFESGNFRPAAPPNVLRSLEVRNLADSSYARSPRHHGIRTDSPGKRPDTRSKIEARGITEVAIKASKEPVISVNNVGLLTSLARNTNRDDLQNSSGTSRFRTSGITLTTNFQHFQDESFRVTSPHNDMPGYFLSPGLGYGNIMATGKRIAGDTTHLPPVNGSVKTKKKIAKHCCFCGKKTGLATSYEYAETTSVRLTVMQRLTPVLTTTRMQDAGTCRSQILWSVLQNFPKSKLGCVACIWLWYGEKWRLELFFFGCASNLRFAK</sequence>
<organism evidence="3 4">
    <name type="scientific">Eublepharis macularius</name>
    <name type="common">Leopard gecko</name>
    <name type="synonym">Cyrtodactylus macularius</name>
    <dbReference type="NCBI Taxonomy" id="481883"/>
    <lineage>
        <taxon>Eukaryota</taxon>
        <taxon>Metazoa</taxon>
        <taxon>Chordata</taxon>
        <taxon>Craniata</taxon>
        <taxon>Vertebrata</taxon>
        <taxon>Euteleostomi</taxon>
        <taxon>Lepidosauria</taxon>
        <taxon>Squamata</taxon>
        <taxon>Bifurcata</taxon>
        <taxon>Gekkota</taxon>
        <taxon>Eublepharidae</taxon>
        <taxon>Eublepharinae</taxon>
        <taxon>Eublepharis</taxon>
    </lineage>
</organism>
<evidence type="ECO:0000313" key="4">
    <source>
        <dbReference type="RefSeq" id="XP_054839043.1"/>
    </source>
</evidence>
<dbReference type="PROSITE" id="PS50053">
    <property type="entry name" value="UBIQUITIN_2"/>
    <property type="match status" value="1"/>
</dbReference>
<dbReference type="InterPro" id="IPR029071">
    <property type="entry name" value="Ubiquitin-like_domsf"/>
</dbReference>
<name>A0AA97L244_EUBMA</name>
<feature type="region of interest" description="Disordered" evidence="1">
    <location>
        <begin position="506"/>
        <end position="531"/>
    </location>
</feature>
<dbReference type="Gene3D" id="3.10.20.90">
    <property type="entry name" value="Phosphatidylinositol 3-kinase Catalytic Subunit, Chain A, domain 1"/>
    <property type="match status" value="1"/>
</dbReference>